<comment type="cofactor">
    <cofactor evidence="6">
        <name>Mg(2+)</name>
        <dbReference type="ChEBI" id="CHEBI:18420"/>
    </cofactor>
    <text evidence="6">Binds 1 Mg(2+) ion per monomer.</text>
</comment>
<keyword evidence="6 8" id="KW-0560">Oxidoreductase</keyword>
<organism evidence="8 9">
    <name type="scientific">Hydrogenophaga borbori</name>
    <dbReference type="NCBI Taxonomy" id="2294117"/>
    <lineage>
        <taxon>Bacteria</taxon>
        <taxon>Pseudomonadati</taxon>
        <taxon>Pseudomonadota</taxon>
        <taxon>Betaproteobacteria</taxon>
        <taxon>Burkholderiales</taxon>
        <taxon>Comamonadaceae</taxon>
        <taxon>Hydrogenophaga</taxon>
    </lineage>
</organism>
<evidence type="ECO:0000259" key="7">
    <source>
        <dbReference type="Pfam" id="PF04321"/>
    </source>
</evidence>
<reference evidence="8 9" key="1">
    <citation type="submission" date="2018-08" db="EMBL/GenBank/DDBJ databases">
        <title>Hydrogenophaga sp. LA-38 isolated from sludge.</title>
        <authorList>
            <person name="Im W.-T."/>
        </authorList>
    </citation>
    <scope>NUCLEOTIDE SEQUENCE [LARGE SCALE GENOMIC DNA]</scope>
    <source>
        <strain evidence="8 9">LA-38</strain>
    </source>
</reference>
<keyword evidence="6" id="KW-0521">NADP</keyword>
<dbReference type="GO" id="GO:0019305">
    <property type="term" value="P:dTDP-rhamnose biosynthetic process"/>
    <property type="evidence" value="ECO:0007669"/>
    <property type="project" value="UniProtKB-UniPathway"/>
</dbReference>
<protein>
    <recommendedName>
        <fullName evidence="4 6">dTDP-4-dehydrorhamnose reductase</fullName>
        <ecNumber evidence="3 6">1.1.1.133</ecNumber>
    </recommendedName>
</protein>
<keyword evidence="9" id="KW-1185">Reference proteome</keyword>
<accession>A0A372EIT0</accession>
<feature type="domain" description="RmlD-like substrate binding" evidence="7">
    <location>
        <begin position="1"/>
        <end position="296"/>
    </location>
</feature>
<dbReference type="InterPro" id="IPR005913">
    <property type="entry name" value="dTDP_dehydrorham_reduct"/>
</dbReference>
<evidence type="ECO:0000256" key="6">
    <source>
        <dbReference type="RuleBase" id="RU364082"/>
    </source>
</evidence>
<dbReference type="GO" id="GO:0005829">
    <property type="term" value="C:cytosol"/>
    <property type="evidence" value="ECO:0007669"/>
    <property type="project" value="TreeGrafter"/>
</dbReference>
<dbReference type="RefSeq" id="WP_116958902.1">
    <property type="nucleotide sequence ID" value="NZ_QVLS01000006.1"/>
</dbReference>
<comment type="pathway">
    <text evidence="1 6">Carbohydrate biosynthesis; dTDP-L-rhamnose biosynthesis.</text>
</comment>
<gene>
    <name evidence="8" type="ORF">DY262_10900</name>
</gene>
<comment type="catalytic activity">
    <reaction evidence="5 6">
        <text>dTDP-beta-L-rhamnose + NADP(+) = dTDP-4-dehydro-beta-L-rhamnose + NADPH + H(+)</text>
        <dbReference type="Rhea" id="RHEA:21796"/>
        <dbReference type="ChEBI" id="CHEBI:15378"/>
        <dbReference type="ChEBI" id="CHEBI:57510"/>
        <dbReference type="ChEBI" id="CHEBI:57783"/>
        <dbReference type="ChEBI" id="CHEBI:58349"/>
        <dbReference type="ChEBI" id="CHEBI:62830"/>
        <dbReference type="EC" id="1.1.1.133"/>
    </reaction>
</comment>
<dbReference type="UniPathway" id="UPA00124"/>
<dbReference type="InterPro" id="IPR036291">
    <property type="entry name" value="NAD(P)-bd_dom_sf"/>
</dbReference>
<proteinExistence type="inferred from homology"/>
<name>A0A372EIT0_9BURK</name>
<dbReference type="EC" id="1.1.1.133" evidence="3 6"/>
<dbReference type="PANTHER" id="PTHR10491:SF4">
    <property type="entry name" value="METHIONINE ADENOSYLTRANSFERASE 2 SUBUNIT BETA"/>
    <property type="match status" value="1"/>
</dbReference>
<comment type="function">
    <text evidence="6">Catalyzes the reduction of dTDP-6-deoxy-L-lyxo-4-hexulose to yield dTDP-L-rhamnose.</text>
</comment>
<dbReference type="GO" id="GO:0008831">
    <property type="term" value="F:dTDP-4-dehydrorhamnose reductase activity"/>
    <property type="evidence" value="ECO:0007669"/>
    <property type="project" value="UniProtKB-EC"/>
</dbReference>
<dbReference type="PANTHER" id="PTHR10491">
    <property type="entry name" value="DTDP-4-DEHYDRORHAMNOSE REDUCTASE"/>
    <property type="match status" value="1"/>
</dbReference>
<evidence type="ECO:0000256" key="3">
    <source>
        <dbReference type="ARBA" id="ARBA00012929"/>
    </source>
</evidence>
<comment type="caution">
    <text evidence="8">The sequence shown here is derived from an EMBL/GenBank/DDBJ whole genome shotgun (WGS) entry which is preliminary data.</text>
</comment>
<dbReference type="CDD" id="cd05254">
    <property type="entry name" value="dTDP_HR_like_SDR_e"/>
    <property type="match status" value="1"/>
</dbReference>
<evidence type="ECO:0000313" key="8">
    <source>
        <dbReference type="EMBL" id="RFP78603.1"/>
    </source>
</evidence>
<evidence type="ECO:0000256" key="4">
    <source>
        <dbReference type="ARBA" id="ARBA00017099"/>
    </source>
</evidence>
<dbReference type="Pfam" id="PF04321">
    <property type="entry name" value="RmlD_sub_bind"/>
    <property type="match status" value="1"/>
</dbReference>
<comment type="similarity">
    <text evidence="2 6">Belongs to the dTDP-4-dehydrorhamnose reductase family.</text>
</comment>
<sequence length="300" mass="31995">MRILLLGANGQVGWELRRSLAPLGEVFAFDRDPSDAGAVDLARPDSLGALIERVAPDAIVNAAAHTAVDKAEAEPALAHTINAEAPAALARAAAARGALLLHYSTDYVFDGSGDAPRDEGAATAPLSVYGRTKLAGEDAVRASGARHLILRTSWVYAARGANFPRTMLRLAQEREHLRVVADQVGAPTGAELLADVSAHALRSLAAKPALAGTYHVAAAGETSWHELARYAIEQGRALRPELPWKVRDIEAIATADYPTPAQRPLNSRLDTRRLREAFGLSLPAWEAGVRRMLVEYLGTA</sequence>
<dbReference type="EMBL" id="QVLS01000006">
    <property type="protein sequence ID" value="RFP78603.1"/>
    <property type="molecule type" value="Genomic_DNA"/>
</dbReference>
<dbReference type="InterPro" id="IPR029903">
    <property type="entry name" value="RmlD-like-bd"/>
</dbReference>
<dbReference type="Gene3D" id="3.90.25.10">
    <property type="entry name" value="UDP-galactose 4-epimerase, domain 1"/>
    <property type="match status" value="1"/>
</dbReference>
<dbReference type="SUPFAM" id="SSF51735">
    <property type="entry name" value="NAD(P)-binding Rossmann-fold domains"/>
    <property type="match status" value="1"/>
</dbReference>
<dbReference type="Proteomes" id="UP000261931">
    <property type="component" value="Unassembled WGS sequence"/>
</dbReference>
<evidence type="ECO:0000256" key="5">
    <source>
        <dbReference type="ARBA" id="ARBA00048200"/>
    </source>
</evidence>
<evidence type="ECO:0000313" key="9">
    <source>
        <dbReference type="Proteomes" id="UP000261931"/>
    </source>
</evidence>
<dbReference type="NCBIfam" id="NF007440">
    <property type="entry name" value="PRK09987.1"/>
    <property type="match status" value="1"/>
</dbReference>
<evidence type="ECO:0000256" key="2">
    <source>
        <dbReference type="ARBA" id="ARBA00010944"/>
    </source>
</evidence>
<evidence type="ECO:0000256" key="1">
    <source>
        <dbReference type="ARBA" id="ARBA00004781"/>
    </source>
</evidence>
<dbReference type="AlphaFoldDB" id="A0A372EIT0"/>
<dbReference type="NCBIfam" id="TIGR01214">
    <property type="entry name" value="rmlD"/>
    <property type="match status" value="1"/>
</dbReference>
<dbReference type="Gene3D" id="3.40.50.720">
    <property type="entry name" value="NAD(P)-binding Rossmann-like Domain"/>
    <property type="match status" value="1"/>
</dbReference>